<dbReference type="GO" id="GO:0005576">
    <property type="term" value="C:extracellular region"/>
    <property type="evidence" value="ECO:0007669"/>
    <property type="project" value="UniProtKB-SubCell"/>
</dbReference>
<dbReference type="Proteomes" id="UP000028073">
    <property type="component" value="Unassembled WGS sequence"/>
</dbReference>
<sequence length="345" mass="39206">MLPLLVPAIVMAADSAVFLQYHHVSDKTPAVTSISPAMFKQHLDYLDKNDFNVAPIESITRAIQNGQPVPDKTVVITFDDAYKNIYENAFPILKEKGWPFTIFVSTQPVDRGFGKFLTWKQIQEMSRAGATIANHTISHPHMPEKKSGESDQAWLQRSKKDITDTEERIKEKTGQSIKMLAWPFGETDPALRKMIKEMGYIGFGQQSGAIGPLSDFTRLPRYPMSGNYTDMGGFRTKVNSRPLPVTRQEPDTAIIDPKELMPPLILTLANGQYQKKQLNCYVSGQGKVELEWLDKEKTRFRTQAKSPLPVGRSRYNCTAPSMDGRHYYWFSHQWLRFTKDGKAID</sequence>
<dbReference type="GO" id="GO:0016810">
    <property type="term" value="F:hydrolase activity, acting on carbon-nitrogen (but not peptide) bonds"/>
    <property type="evidence" value="ECO:0007669"/>
    <property type="project" value="InterPro"/>
</dbReference>
<dbReference type="Gene3D" id="3.20.20.370">
    <property type="entry name" value="Glycoside hydrolase/deacetylase"/>
    <property type="match status" value="1"/>
</dbReference>
<dbReference type="PROSITE" id="PS50835">
    <property type="entry name" value="IG_LIKE"/>
    <property type="match status" value="1"/>
</dbReference>
<organism evidence="5 6">
    <name type="scientific">Endozoicomonas numazuensis</name>
    <dbReference type="NCBI Taxonomy" id="1137799"/>
    <lineage>
        <taxon>Bacteria</taxon>
        <taxon>Pseudomonadati</taxon>
        <taxon>Pseudomonadota</taxon>
        <taxon>Gammaproteobacteria</taxon>
        <taxon>Oceanospirillales</taxon>
        <taxon>Endozoicomonadaceae</taxon>
        <taxon>Endozoicomonas</taxon>
    </lineage>
</organism>
<evidence type="ECO:0000256" key="1">
    <source>
        <dbReference type="ARBA" id="ARBA00004613"/>
    </source>
</evidence>
<proteinExistence type="predicted"/>
<dbReference type="InterPro" id="IPR002509">
    <property type="entry name" value="NODB_dom"/>
</dbReference>
<dbReference type="AlphaFoldDB" id="A0A081NLH7"/>
<dbReference type="InterPro" id="IPR011330">
    <property type="entry name" value="Glyco_hydro/deAcase_b/a-brl"/>
</dbReference>
<reference evidence="5 6" key="1">
    <citation type="submission" date="2014-06" db="EMBL/GenBank/DDBJ databases">
        <title>Whole Genome Sequences of Three Symbiotic Endozoicomonas Bacteria.</title>
        <authorList>
            <person name="Neave M.J."/>
            <person name="Apprill A."/>
            <person name="Voolstra C.R."/>
        </authorList>
    </citation>
    <scope>NUCLEOTIDE SEQUENCE [LARGE SCALE GENOMIC DNA]</scope>
    <source>
        <strain evidence="5 6">DSM 25634</strain>
    </source>
</reference>
<accession>A0A081NLH7</accession>
<dbReference type="PROSITE" id="PS51677">
    <property type="entry name" value="NODB"/>
    <property type="match status" value="1"/>
</dbReference>
<evidence type="ECO:0008006" key="7">
    <source>
        <dbReference type="Google" id="ProtNLM"/>
    </source>
</evidence>
<name>A0A081NLH7_9GAMM</name>
<dbReference type="eggNOG" id="COG0726">
    <property type="taxonomic scope" value="Bacteria"/>
</dbReference>
<comment type="caution">
    <text evidence="5">The sequence shown here is derived from an EMBL/GenBank/DDBJ whole genome shotgun (WGS) entry which is preliminary data.</text>
</comment>
<feature type="domain" description="Ig-like" evidence="3">
    <location>
        <begin position="257"/>
        <end position="319"/>
    </location>
</feature>
<dbReference type="EMBL" id="JOKH01000001">
    <property type="protein sequence ID" value="KEQ19300.1"/>
    <property type="molecule type" value="Genomic_DNA"/>
</dbReference>
<dbReference type="PANTHER" id="PTHR34216">
    <property type="match status" value="1"/>
</dbReference>
<feature type="domain" description="NodB homology" evidence="4">
    <location>
        <begin position="72"/>
        <end position="345"/>
    </location>
</feature>
<dbReference type="InterPro" id="IPR007110">
    <property type="entry name" value="Ig-like_dom"/>
</dbReference>
<dbReference type="Pfam" id="PF01522">
    <property type="entry name" value="Polysacc_deac_1"/>
    <property type="match status" value="1"/>
</dbReference>
<gene>
    <name evidence="5" type="ORF">GZ78_04790</name>
</gene>
<comment type="subcellular location">
    <subcellularLocation>
        <location evidence="1">Secreted</location>
    </subcellularLocation>
</comment>
<dbReference type="GO" id="GO:0005975">
    <property type="term" value="P:carbohydrate metabolic process"/>
    <property type="evidence" value="ECO:0007669"/>
    <property type="project" value="InterPro"/>
</dbReference>
<dbReference type="PANTHER" id="PTHR34216:SF3">
    <property type="entry name" value="POLY-BETA-1,6-N-ACETYL-D-GLUCOSAMINE N-DEACETYLASE"/>
    <property type="match status" value="1"/>
</dbReference>
<evidence type="ECO:0000259" key="3">
    <source>
        <dbReference type="PROSITE" id="PS50835"/>
    </source>
</evidence>
<evidence type="ECO:0000256" key="2">
    <source>
        <dbReference type="ARBA" id="ARBA00022729"/>
    </source>
</evidence>
<dbReference type="SUPFAM" id="SSF88713">
    <property type="entry name" value="Glycoside hydrolase/deacetylase"/>
    <property type="match status" value="1"/>
</dbReference>
<dbReference type="STRING" id="1137799.GZ78_04790"/>
<keyword evidence="6" id="KW-1185">Reference proteome</keyword>
<evidence type="ECO:0000313" key="5">
    <source>
        <dbReference type="EMBL" id="KEQ19300.1"/>
    </source>
</evidence>
<dbReference type="InterPro" id="IPR051398">
    <property type="entry name" value="Polysacch_Deacetylase"/>
</dbReference>
<keyword evidence="2" id="KW-0732">Signal</keyword>
<protein>
    <recommendedName>
        <fullName evidence="7">NodB homology domain-containing protein</fullName>
    </recommendedName>
</protein>
<evidence type="ECO:0000313" key="6">
    <source>
        <dbReference type="Proteomes" id="UP000028073"/>
    </source>
</evidence>
<dbReference type="CDD" id="cd10973">
    <property type="entry name" value="CE4_DAC_u4_5s"/>
    <property type="match status" value="1"/>
</dbReference>
<evidence type="ECO:0000259" key="4">
    <source>
        <dbReference type="PROSITE" id="PS51677"/>
    </source>
</evidence>